<dbReference type="InterPro" id="IPR032675">
    <property type="entry name" value="LRR_dom_sf"/>
</dbReference>
<organism evidence="7 8">
    <name type="scientific">Elaeis guineensis var. tenera</name>
    <name type="common">Oil palm</name>
    <dbReference type="NCBI Taxonomy" id="51953"/>
    <lineage>
        <taxon>Eukaryota</taxon>
        <taxon>Viridiplantae</taxon>
        <taxon>Streptophyta</taxon>
        <taxon>Embryophyta</taxon>
        <taxon>Tracheophyta</taxon>
        <taxon>Spermatophyta</taxon>
        <taxon>Magnoliopsida</taxon>
        <taxon>Liliopsida</taxon>
        <taxon>Arecaceae</taxon>
        <taxon>Arecoideae</taxon>
        <taxon>Cocoseae</taxon>
        <taxon>Elaeidinae</taxon>
        <taxon>Elaeis</taxon>
    </lineage>
</organism>
<dbReference type="FunFam" id="1.10.8.430:FF:000003">
    <property type="entry name" value="Probable disease resistance protein At5g66910"/>
    <property type="match status" value="1"/>
</dbReference>
<dbReference type="Gene3D" id="1.10.10.10">
    <property type="entry name" value="Winged helix-like DNA-binding domain superfamily/Winged helix DNA-binding domain"/>
    <property type="match status" value="1"/>
</dbReference>
<dbReference type="KEGG" id="egu:105057816"/>
<dbReference type="GO" id="GO:0043531">
    <property type="term" value="F:ADP binding"/>
    <property type="evidence" value="ECO:0007669"/>
    <property type="project" value="InterPro"/>
</dbReference>
<dbReference type="Proteomes" id="UP000504607">
    <property type="component" value="Chromosome 14"/>
</dbReference>
<dbReference type="InterPro" id="IPR036388">
    <property type="entry name" value="WH-like_DNA-bd_sf"/>
</dbReference>
<dbReference type="PRINTS" id="PR00364">
    <property type="entry name" value="DISEASERSIST"/>
</dbReference>
<evidence type="ECO:0000313" key="7">
    <source>
        <dbReference type="Proteomes" id="UP000504607"/>
    </source>
</evidence>
<dbReference type="InterPro" id="IPR027417">
    <property type="entry name" value="P-loop_NTPase"/>
</dbReference>
<feature type="domain" description="R13L1/DRL21-like LRR repeat region" evidence="6">
    <location>
        <begin position="435"/>
        <end position="578"/>
    </location>
</feature>
<dbReference type="PANTHER" id="PTHR36766">
    <property type="entry name" value="PLANT BROAD-SPECTRUM MILDEW RESISTANCE PROTEIN RPW8"/>
    <property type="match status" value="1"/>
</dbReference>
<name>A0A6J0PR32_ELAGV</name>
<keyword evidence="3" id="KW-0611">Plant defense</keyword>
<dbReference type="GO" id="GO:0002758">
    <property type="term" value="P:innate immune response-activating signaling pathway"/>
    <property type="evidence" value="ECO:0007669"/>
    <property type="project" value="UniProtKB-ARBA"/>
</dbReference>
<dbReference type="GeneID" id="105057816"/>
<keyword evidence="2" id="KW-0677">Repeat</keyword>
<sequence length="1019" mass="114880">MELLQRRLREAVSQKRYLLVLDDIWNEDQAKWDELKNLLGTGGEGSRIIVTARSQQVSLIMGTLNTYRLQGLTEDDSWTLFRKRAFEEGAEVPPTLEKIGREIVKKCGGLPLAVKTVGGSMHSKSQEREWLSVRDSEIWDMPVGEDGILPALRLSYSHLPSHLKQCFAFCAIFPKDYEMEKGLLIQLWMANGFIPSDGRKELEDKGHDIFNELAWRSFFQEIEEVEYSYPERHEHYCITICKMHDLMHDLARSIMGNECLSMSEPTRWEEVSRKARHLCTSENFSLNLHRTFHSCRIVRTLLSSLPKMLHTDIIVTDDTLQPKSLRVLDLHNTGITCLPIAIGYLKHLRYLDLSGTHIKALPDDTSTLFNLQTLKLSNCWNLCKLPEDMRNMSSLRHLYIDKCKSLKHMPAGMGQMRSLQTLTMYIVGNDAGRGIGELNGLNLGGLLELYNLRNVRDAAEARHANMGSKQNLRSFILCWDMTQWNPPYCYAESAHRCYEEDVLPAENAEEVFEALRPHGGLKLLAIWRYGGGSFPTWMMDSLLLQNLVEIHLGVCTGCEHLPPLWQLPFLKFLYMIKMDSIKHICSSTIYGNASNGTVQAFPSLKRLVLHTMLSLEKWSEKEGTVEVALVFPLLAELEIICCPNLMTMPEIPSLKSLELKGTDMQLGLVCSLTTLSSLNIEVYKTSNGTESPPLSKNKMSFKCFRSLENLGIVASDILAPLLEDEVETRGLSSSLHHFMIQHCHWLFSSSQQSLSPLGFWKNLTSLLYLRMEFCDDLVHWPEEEFRGLNSLKKISIYGCNKLVGPSPLPLSSSLDGKLLPNLEELDIVHCDGLLELPRLPSSLKSLYVGYCPKLNSLTEGLQHATALERVDISGCPSLTSLPADLGHLTALTSMYISELSGLKSLPQGLGQLAALKSLCIHKCSNLSSLPEGMQGLTSLEYLYITQCPRLSSLPEGLQQQLPALQGLVIDECPSLQRLCKRGGSYWHLVSRIAYTEISDRRTNGTFLPSFPCFGRPPKV</sequence>
<keyword evidence="7" id="KW-1185">Reference proteome</keyword>
<feature type="domain" description="NB-ARC" evidence="4">
    <location>
        <begin position="4"/>
        <end position="88"/>
    </location>
</feature>
<proteinExistence type="predicted"/>
<dbReference type="OrthoDB" id="774413at2759"/>
<dbReference type="FunFam" id="1.10.10.10:FF:000322">
    <property type="entry name" value="Probable disease resistance protein At1g63360"/>
    <property type="match status" value="1"/>
</dbReference>
<dbReference type="InterPro" id="IPR056789">
    <property type="entry name" value="LRR_R13L1-DRL21"/>
</dbReference>
<dbReference type="Pfam" id="PF00931">
    <property type="entry name" value="NB-ARC"/>
    <property type="match status" value="1"/>
</dbReference>
<keyword evidence="1" id="KW-0433">Leucine-rich repeat</keyword>
<dbReference type="InterPro" id="IPR002182">
    <property type="entry name" value="NB-ARC"/>
</dbReference>
<dbReference type="AlphaFoldDB" id="A0A6J0PR32"/>
<dbReference type="Pfam" id="PF23559">
    <property type="entry name" value="WHD_DRP"/>
    <property type="match status" value="1"/>
</dbReference>
<dbReference type="InterPro" id="IPR058922">
    <property type="entry name" value="WHD_DRP"/>
</dbReference>
<evidence type="ECO:0000259" key="4">
    <source>
        <dbReference type="Pfam" id="PF00931"/>
    </source>
</evidence>
<dbReference type="SUPFAM" id="SSF52540">
    <property type="entry name" value="P-loop containing nucleoside triphosphate hydrolases"/>
    <property type="match status" value="1"/>
</dbReference>
<dbReference type="PANTHER" id="PTHR36766:SF38">
    <property type="entry name" value="DISEASE RESISTANCE PROTEIN RGA3"/>
    <property type="match status" value="1"/>
</dbReference>
<evidence type="ECO:0000313" key="8">
    <source>
        <dbReference type="RefSeq" id="XP_019710349.1"/>
    </source>
</evidence>
<evidence type="ECO:0000256" key="2">
    <source>
        <dbReference type="ARBA" id="ARBA00022737"/>
    </source>
</evidence>
<dbReference type="GO" id="GO:0042742">
    <property type="term" value="P:defense response to bacterium"/>
    <property type="evidence" value="ECO:0007669"/>
    <property type="project" value="UniProtKB-ARBA"/>
</dbReference>
<evidence type="ECO:0000256" key="1">
    <source>
        <dbReference type="ARBA" id="ARBA00022614"/>
    </source>
</evidence>
<evidence type="ECO:0000256" key="3">
    <source>
        <dbReference type="ARBA" id="ARBA00022821"/>
    </source>
</evidence>
<feature type="domain" description="Disease resistance protein winged helix" evidence="5">
    <location>
        <begin position="172"/>
        <end position="251"/>
    </location>
</feature>
<dbReference type="GO" id="GO:0009626">
    <property type="term" value="P:plant-type hypersensitive response"/>
    <property type="evidence" value="ECO:0007669"/>
    <property type="project" value="UniProtKB-ARBA"/>
</dbReference>
<dbReference type="InParanoid" id="A0A6J0PR32"/>
<dbReference type="Gene3D" id="1.10.8.430">
    <property type="entry name" value="Helical domain of apoptotic protease-activating factors"/>
    <property type="match status" value="1"/>
</dbReference>
<evidence type="ECO:0000259" key="6">
    <source>
        <dbReference type="Pfam" id="PF25019"/>
    </source>
</evidence>
<reference evidence="8" key="1">
    <citation type="submission" date="2025-08" db="UniProtKB">
        <authorList>
            <consortium name="RefSeq"/>
        </authorList>
    </citation>
    <scope>IDENTIFICATION</scope>
</reference>
<dbReference type="Gene3D" id="3.80.10.10">
    <property type="entry name" value="Ribonuclease Inhibitor"/>
    <property type="match status" value="4"/>
</dbReference>
<dbReference type="InterPro" id="IPR042197">
    <property type="entry name" value="Apaf_helical"/>
</dbReference>
<gene>
    <name evidence="8" type="primary">LOC105057816</name>
</gene>
<evidence type="ECO:0000259" key="5">
    <source>
        <dbReference type="Pfam" id="PF23559"/>
    </source>
</evidence>
<dbReference type="RefSeq" id="XP_019710349.1">
    <property type="nucleotide sequence ID" value="XM_019854790.2"/>
</dbReference>
<protein>
    <submittedName>
        <fullName evidence="8">Disease resistance protein RGA3</fullName>
    </submittedName>
</protein>
<dbReference type="SUPFAM" id="SSF52058">
    <property type="entry name" value="L domain-like"/>
    <property type="match status" value="2"/>
</dbReference>
<dbReference type="Gene3D" id="3.40.50.300">
    <property type="entry name" value="P-loop containing nucleotide triphosphate hydrolases"/>
    <property type="match status" value="1"/>
</dbReference>
<accession>A0A6J0PR32</accession>
<dbReference type="Pfam" id="PF25019">
    <property type="entry name" value="LRR_R13L1-DRL21"/>
    <property type="match status" value="1"/>
</dbReference>